<protein>
    <submittedName>
        <fullName evidence="1">Aminotransferase</fullName>
    </submittedName>
</protein>
<dbReference type="GO" id="GO:0008483">
    <property type="term" value="F:transaminase activity"/>
    <property type="evidence" value="ECO:0007669"/>
    <property type="project" value="UniProtKB-KW"/>
</dbReference>
<dbReference type="STRING" id="1499688.BN000_00130"/>
<name>A0A0U1NQE3_9BACI</name>
<sequence>MQKLAFTNSFSSLGNEPAILLASKLAKITPGDLNAVFFTSGGTKSNDTTYKLVRYYRKLKGYDLELIIHYVRDSYCLYKSFNAAISALFALPK</sequence>
<organism evidence="1 2">
    <name type="scientific">Neobacillus massiliamazoniensis</name>
    <dbReference type="NCBI Taxonomy" id="1499688"/>
    <lineage>
        <taxon>Bacteria</taxon>
        <taxon>Bacillati</taxon>
        <taxon>Bacillota</taxon>
        <taxon>Bacilli</taxon>
        <taxon>Bacillales</taxon>
        <taxon>Bacillaceae</taxon>
        <taxon>Neobacillus</taxon>
    </lineage>
</organism>
<proteinExistence type="predicted"/>
<keyword evidence="1" id="KW-0808">Transferase</keyword>
<dbReference type="SUPFAM" id="SSF53383">
    <property type="entry name" value="PLP-dependent transferases"/>
    <property type="match status" value="1"/>
</dbReference>
<dbReference type="Gene3D" id="3.40.640.10">
    <property type="entry name" value="Type I PLP-dependent aspartate aminotransferase-like (Major domain)"/>
    <property type="match status" value="1"/>
</dbReference>
<accession>A0A0U1NQE3</accession>
<keyword evidence="2" id="KW-1185">Reference proteome</keyword>
<dbReference type="AlphaFoldDB" id="A0A0U1NQE3"/>
<dbReference type="EMBL" id="CVRB01000001">
    <property type="protein sequence ID" value="CRK80249.1"/>
    <property type="molecule type" value="Genomic_DNA"/>
</dbReference>
<keyword evidence="1" id="KW-0032">Aminotransferase</keyword>
<reference evidence="2" key="1">
    <citation type="submission" date="2015-05" db="EMBL/GenBank/DDBJ databases">
        <authorList>
            <person name="Urmite Genomes"/>
        </authorList>
    </citation>
    <scope>NUCLEOTIDE SEQUENCE [LARGE SCALE GENOMIC DNA]</scope>
    <source>
        <strain evidence="2">LF1</strain>
    </source>
</reference>
<gene>
    <name evidence="1" type="ORF">BN000_00130</name>
</gene>
<dbReference type="InterPro" id="IPR015421">
    <property type="entry name" value="PyrdxlP-dep_Trfase_major"/>
</dbReference>
<dbReference type="Proteomes" id="UP000199087">
    <property type="component" value="Unassembled WGS sequence"/>
</dbReference>
<evidence type="ECO:0000313" key="2">
    <source>
        <dbReference type="Proteomes" id="UP000199087"/>
    </source>
</evidence>
<dbReference type="InterPro" id="IPR015424">
    <property type="entry name" value="PyrdxlP-dep_Trfase"/>
</dbReference>
<evidence type="ECO:0000313" key="1">
    <source>
        <dbReference type="EMBL" id="CRK80249.1"/>
    </source>
</evidence>